<sequence>MQCLVSRVGLLVARFFKVFLVGWLSWSLQAAPTDLHSCSCTSASPARCPCFYISSD</sequence>
<dbReference type="Proteomes" id="UP000486351">
    <property type="component" value="Unassembled WGS sequence"/>
</dbReference>
<protein>
    <submittedName>
        <fullName evidence="1">Uncharacterized protein</fullName>
    </submittedName>
</protein>
<evidence type="ECO:0000313" key="1">
    <source>
        <dbReference type="EMBL" id="KAE9356448.1"/>
    </source>
</evidence>
<proteinExistence type="predicted"/>
<dbReference type="EMBL" id="QXFY01000112">
    <property type="protein sequence ID" value="KAE9356448.1"/>
    <property type="molecule type" value="Genomic_DNA"/>
</dbReference>
<evidence type="ECO:0000313" key="2">
    <source>
        <dbReference type="Proteomes" id="UP000486351"/>
    </source>
</evidence>
<gene>
    <name evidence="1" type="ORF">PF008_g3615</name>
</gene>
<accession>A0A6G0SDQ7</accession>
<comment type="caution">
    <text evidence="1">The sequence shown here is derived from an EMBL/GenBank/DDBJ whole genome shotgun (WGS) entry which is preliminary data.</text>
</comment>
<name>A0A6G0SDQ7_9STRA</name>
<reference evidence="1 2" key="1">
    <citation type="submission" date="2018-09" db="EMBL/GenBank/DDBJ databases">
        <title>Genomic investigation of the strawberry pathogen Phytophthora fragariae indicates pathogenicity is determined by transcriptional variation in three key races.</title>
        <authorList>
            <person name="Adams T.M."/>
            <person name="Armitage A.D."/>
            <person name="Sobczyk M.K."/>
            <person name="Bates H.J."/>
            <person name="Dunwell J.M."/>
            <person name="Nellist C.F."/>
            <person name="Harrison R.J."/>
        </authorList>
    </citation>
    <scope>NUCLEOTIDE SEQUENCE [LARGE SCALE GENOMIC DNA]</scope>
    <source>
        <strain evidence="1 2">NOV-77</strain>
    </source>
</reference>
<dbReference type="AlphaFoldDB" id="A0A6G0SDQ7"/>
<organism evidence="1 2">
    <name type="scientific">Phytophthora fragariae</name>
    <dbReference type="NCBI Taxonomy" id="53985"/>
    <lineage>
        <taxon>Eukaryota</taxon>
        <taxon>Sar</taxon>
        <taxon>Stramenopiles</taxon>
        <taxon>Oomycota</taxon>
        <taxon>Peronosporomycetes</taxon>
        <taxon>Peronosporales</taxon>
        <taxon>Peronosporaceae</taxon>
        <taxon>Phytophthora</taxon>
    </lineage>
</organism>